<dbReference type="PANTHER" id="PTHR12532">
    <property type="entry name" value="TRANSLATIONAL ACTIVATOR OF CYTOCHROME C OXIDASE 1"/>
    <property type="match status" value="1"/>
</dbReference>
<proteinExistence type="inferred from homology"/>
<name>A0A067MGB9_BOTB1</name>
<dbReference type="Gene3D" id="3.30.70.980">
    <property type="match status" value="2"/>
</dbReference>
<feature type="domain" description="TACO1/YebC-like second and third" evidence="3">
    <location>
        <begin position="113"/>
        <end position="271"/>
    </location>
</feature>
<dbReference type="InterPro" id="IPR049083">
    <property type="entry name" value="TACO1_YebC_N"/>
</dbReference>
<evidence type="ECO:0000313" key="6">
    <source>
        <dbReference type="Proteomes" id="UP000027195"/>
    </source>
</evidence>
<dbReference type="InterPro" id="IPR026564">
    <property type="entry name" value="Transcrip_reg_TACO1-like_dom3"/>
</dbReference>
<evidence type="ECO:0000259" key="4">
    <source>
        <dbReference type="Pfam" id="PF20772"/>
    </source>
</evidence>
<evidence type="ECO:0000313" key="5">
    <source>
        <dbReference type="EMBL" id="KDQ14574.1"/>
    </source>
</evidence>
<dbReference type="Pfam" id="PF01709">
    <property type="entry name" value="Transcrip_reg"/>
    <property type="match status" value="1"/>
</dbReference>
<dbReference type="GO" id="GO:0005739">
    <property type="term" value="C:mitochondrion"/>
    <property type="evidence" value="ECO:0007669"/>
    <property type="project" value="UniProtKB-SubCell"/>
</dbReference>
<keyword evidence="6" id="KW-1185">Reference proteome</keyword>
<gene>
    <name evidence="5" type="ORF">BOTBODRAFT_346180</name>
</gene>
<dbReference type="InterPro" id="IPR048300">
    <property type="entry name" value="TACO1_YebC-like_2nd/3rd_dom"/>
</dbReference>
<evidence type="ECO:0000256" key="2">
    <source>
        <dbReference type="ARBA" id="ARBA00008724"/>
    </source>
</evidence>
<dbReference type="PANTHER" id="PTHR12532:SF0">
    <property type="entry name" value="TRANSLATIONAL ACTIVATOR OF CYTOCHROME C OXIDASE 1"/>
    <property type="match status" value="1"/>
</dbReference>
<dbReference type="HOGENOM" id="CLU_062974_1_0_1"/>
<reference evidence="6" key="1">
    <citation type="journal article" date="2014" name="Proc. Natl. Acad. Sci. U.S.A.">
        <title>Extensive sampling of basidiomycete genomes demonstrates inadequacy of the white-rot/brown-rot paradigm for wood decay fungi.</title>
        <authorList>
            <person name="Riley R."/>
            <person name="Salamov A.A."/>
            <person name="Brown D.W."/>
            <person name="Nagy L.G."/>
            <person name="Floudas D."/>
            <person name="Held B.W."/>
            <person name="Levasseur A."/>
            <person name="Lombard V."/>
            <person name="Morin E."/>
            <person name="Otillar R."/>
            <person name="Lindquist E.A."/>
            <person name="Sun H."/>
            <person name="LaButti K.M."/>
            <person name="Schmutz J."/>
            <person name="Jabbour D."/>
            <person name="Luo H."/>
            <person name="Baker S.E."/>
            <person name="Pisabarro A.G."/>
            <person name="Walton J.D."/>
            <person name="Blanchette R.A."/>
            <person name="Henrissat B."/>
            <person name="Martin F."/>
            <person name="Cullen D."/>
            <person name="Hibbett D.S."/>
            <person name="Grigoriev I.V."/>
        </authorList>
    </citation>
    <scope>NUCLEOTIDE SEQUENCE [LARGE SCALE GENOMIC DNA]</scope>
    <source>
        <strain evidence="6">FD-172 SS1</strain>
    </source>
</reference>
<protein>
    <submittedName>
        <fullName evidence="5">Uncharacterized protein</fullName>
    </submittedName>
</protein>
<dbReference type="OrthoDB" id="2017544at2759"/>
<evidence type="ECO:0000256" key="1">
    <source>
        <dbReference type="ARBA" id="ARBA00004173"/>
    </source>
</evidence>
<dbReference type="STRING" id="930990.A0A067MGB9"/>
<sequence>MQAALNRVRGTAATRCLLRSRSFCTSQASSSGHNKWSKIHRDKAVEDRKRSMIYSKASHEILSAVRCGGSVDPAVNVALAVALKKARTAGVPKDNIANALNKASNPAAFDSLQTVLYEALGPAQIPLLVECMLDNTSRTIKEIRKILTKHDARFAPVAYQFVKKGRIRLNMREGASWDEVWETAVEAGAEDVSEADPDTGEIQILTPVTELNNLSTLLSSPPHSHSLSSAELAYLPSDSDGIPELEETDAEKIQTLIEDLEDDPDCSRVWTLAG</sequence>
<dbReference type="InterPro" id="IPR002876">
    <property type="entry name" value="Transcrip_reg_TACO1-like"/>
</dbReference>
<dbReference type="Gene3D" id="1.10.10.200">
    <property type="match status" value="1"/>
</dbReference>
<evidence type="ECO:0000259" key="3">
    <source>
        <dbReference type="Pfam" id="PF01709"/>
    </source>
</evidence>
<dbReference type="Proteomes" id="UP000027195">
    <property type="component" value="Unassembled WGS sequence"/>
</dbReference>
<dbReference type="FunFam" id="1.10.10.200:FF:000002">
    <property type="entry name" value="Probable transcriptional regulatory protein CLM62_37755"/>
    <property type="match status" value="1"/>
</dbReference>
<dbReference type="Pfam" id="PF20772">
    <property type="entry name" value="TACO1_YebC_N"/>
    <property type="match status" value="1"/>
</dbReference>
<comment type="similarity">
    <text evidence="2">Belongs to the TACO1 family.</text>
</comment>
<organism evidence="5 6">
    <name type="scientific">Botryobasidium botryosum (strain FD-172 SS1)</name>
    <dbReference type="NCBI Taxonomy" id="930990"/>
    <lineage>
        <taxon>Eukaryota</taxon>
        <taxon>Fungi</taxon>
        <taxon>Dikarya</taxon>
        <taxon>Basidiomycota</taxon>
        <taxon>Agaricomycotina</taxon>
        <taxon>Agaricomycetes</taxon>
        <taxon>Cantharellales</taxon>
        <taxon>Botryobasidiaceae</taxon>
        <taxon>Botryobasidium</taxon>
    </lineage>
</organism>
<dbReference type="InParanoid" id="A0A067MGB9"/>
<dbReference type="AlphaFoldDB" id="A0A067MGB9"/>
<dbReference type="InterPro" id="IPR017856">
    <property type="entry name" value="Integrase-like_N"/>
</dbReference>
<comment type="subcellular location">
    <subcellularLocation>
        <location evidence="1">Mitochondrion</location>
    </subcellularLocation>
</comment>
<dbReference type="SUPFAM" id="SSF75625">
    <property type="entry name" value="YebC-like"/>
    <property type="match status" value="1"/>
</dbReference>
<dbReference type="EMBL" id="KL198037">
    <property type="protein sequence ID" value="KDQ14574.1"/>
    <property type="molecule type" value="Genomic_DNA"/>
</dbReference>
<dbReference type="FunCoup" id="A0A067MGB9">
    <property type="interactions" value="249"/>
</dbReference>
<dbReference type="InterPro" id="IPR029072">
    <property type="entry name" value="YebC-like"/>
</dbReference>
<accession>A0A067MGB9</accession>
<feature type="domain" description="TACO1/YebC-like N-terminal" evidence="4">
    <location>
        <begin position="34"/>
        <end position="105"/>
    </location>
</feature>